<feature type="region of interest" description="Disordered" evidence="1">
    <location>
        <begin position="309"/>
        <end position="350"/>
    </location>
</feature>
<evidence type="ECO:0000313" key="4">
    <source>
        <dbReference type="Proteomes" id="UP000001646"/>
    </source>
</evidence>
<dbReference type="GO" id="GO:0005635">
    <property type="term" value="C:nuclear envelope"/>
    <property type="evidence" value="ECO:0000318"/>
    <property type="project" value="GO_Central"/>
</dbReference>
<feature type="compositionally biased region" description="Low complexity" evidence="1">
    <location>
        <begin position="324"/>
        <end position="336"/>
    </location>
</feature>
<evidence type="ECO:0000259" key="2">
    <source>
        <dbReference type="PROSITE" id="PS51841"/>
    </source>
</evidence>
<feature type="compositionally biased region" description="Acidic residues" evidence="1">
    <location>
        <begin position="41"/>
        <end position="51"/>
    </location>
</feature>
<dbReference type="InParanoid" id="A0A803TXY0"/>
<proteinExistence type="predicted"/>
<feature type="region of interest" description="Disordered" evidence="1">
    <location>
        <begin position="78"/>
        <end position="103"/>
    </location>
</feature>
<keyword evidence="4" id="KW-1185">Reference proteome</keyword>
<protein>
    <recommendedName>
        <fullName evidence="2">LTD domain-containing protein</fullName>
    </recommendedName>
</protein>
<dbReference type="InterPro" id="IPR042840">
    <property type="entry name" value="LMNTD1"/>
</dbReference>
<dbReference type="Ensembl" id="ENSACAT00000054974.1">
    <property type="protein sequence ID" value="ENSACAP00000040070.1"/>
    <property type="gene ID" value="ENSACAG00000041462.1"/>
</dbReference>
<dbReference type="AlphaFoldDB" id="A0A803TXY0"/>
<reference evidence="3" key="3">
    <citation type="submission" date="2025-09" db="UniProtKB">
        <authorList>
            <consortium name="Ensembl"/>
        </authorList>
    </citation>
    <scope>IDENTIFICATION</scope>
</reference>
<evidence type="ECO:0000313" key="3">
    <source>
        <dbReference type="Ensembl" id="ENSACAP00000040070.1"/>
    </source>
</evidence>
<dbReference type="Gene3D" id="2.60.40.1260">
    <property type="entry name" value="Lamin Tail domain"/>
    <property type="match status" value="1"/>
</dbReference>
<reference evidence="3 4" key="1">
    <citation type="submission" date="2009-12" db="EMBL/GenBank/DDBJ databases">
        <title>The Genome Sequence of Anolis carolinensis (Green Anole Lizard).</title>
        <authorList>
            <consortium name="The Genome Sequencing Platform"/>
            <person name="Di Palma F."/>
            <person name="Alfoldi J."/>
            <person name="Heiman D."/>
            <person name="Young S."/>
            <person name="Grabherr M."/>
            <person name="Johnson J."/>
            <person name="Lander E.S."/>
            <person name="Lindblad-Toh K."/>
        </authorList>
    </citation>
    <scope>NUCLEOTIDE SEQUENCE [LARGE SCALE GENOMIC DNA]</scope>
    <source>
        <strain evidence="3 4">JBL SC #1</strain>
    </source>
</reference>
<dbReference type="PANTHER" id="PTHR47012:SF2">
    <property type="entry name" value="LTD DOMAIN-CONTAINING PROTEIN"/>
    <property type="match status" value="1"/>
</dbReference>
<name>A0A803TXY0_ANOCA</name>
<reference evidence="3" key="2">
    <citation type="submission" date="2025-08" db="UniProtKB">
        <authorList>
            <consortium name="Ensembl"/>
        </authorList>
    </citation>
    <scope>IDENTIFICATION</scope>
</reference>
<feature type="compositionally biased region" description="Polar residues" evidence="1">
    <location>
        <begin position="309"/>
        <end position="323"/>
    </location>
</feature>
<feature type="region of interest" description="Disordered" evidence="1">
    <location>
        <begin position="35"/>
        <end position="58"/>
    </location>
</feature>
<dbReference type="InterPro" id="IPR001322">
    <property type="entry name" value="Lamin_tail_dom"/>
</dbReference>
<dbReference type="InterPro" id="IPR036415">
    <property type="entry name" value="Lamin_tail_dom_sf"/>
</dbReference>
<organism evidence="3 4">
    <name type="scientific">Anolis carolinensis</name>
    <name type="common">Green anole</name>
    <name type="synonym">American chameleon</name>
    <dbReference type="NCBI Taxonomy" id="28377"/>
    <lineage>
        <taxon>Eukaryota</taxon>
        <taxon>Metazoa</taxon>
        <taxon>Chordata</taxon>
        <taxon>Craniata</taxon>
        <taxon>Vertebrata</taxon>
        <taxon>Euteleostomi</taxon>
        <taxon>Lepidosauria</taxon>
        <taxon>Squamata</taxon>
        <taxon>Bifurcata</taxon>
        <taxon>Unidentata</taxon>
        <taxon>Episquamata</taxon>
        <taxon>Toxicofera</taxon>
        <taxon>Iguania</taxon>
        <taxon>Dactyloidae</taxon>
        <taxon>Anolis</taxon>
    </lineage>
</organism>
<dbReference type="PANTHER" id="PTHR47012">
    <property type="entry name" value="LAMIN TAIL DOMAIN-CONTAINING PROTEIN 1"/>
    <property type="match status" value="1"/>
</dbReference>
<feature type="domain" description="LTD" evidence="2">
    <location>
        <begin position="377"/>
        <end position="499"/>
    </location>
</feature>
<evidence type="ECO:0000256" key="1">
    <source>
        <dbReference type="SAM" id="MobiDB-lite"/>
    </source>
</evidence>
<dbReference type="PROSITE" id="PS51841">
    <property type="entry name" value="LTD"/>
    <property type="match status" value="1"/>
</dbReference>
<accession>A0A803TXY0</accession>
<dbReference type="SUPFAM" id="SSF74853">
    <property type="entry name" value="Lamin A/C globular tail domain"/>
    <property type="match status" value="1"/>
</dbReference>
<dbReference type="Proteomes" id="UP000001646">
    <property type="component" value="Chromosome 1"/>
</dbReference>
<gene>
    <name evidence="3" type="primary">lmntd2</name>
</gene>
<dbReference type="GeneTree" id="ENSGT00940000169472"/>
<dbReference type="GO" id="GO:0005737">
    <property type="term" value="C:cytoplasm"/>
    <property type="evidence" value="ECO:0000318"/>
    <property type="project" value="GO_Central"/>
</dbReference>
<dbReference type="Pfam" id="PF00932">
    <property type="entry name" value="LTD"/>
    <property type="match status" value="1"/>
</dbReference>
<sequence>MLLRQQTDLSYNWAVDCAKLSITAALRRERQTSVRFHPVKEDDDEDADDDVSSPPHVEDNREHIVVTKVSLMFNPVPGIGKRDSSSSLLEPAKERKSFPQQNPELMEDPRTLLLLLHQRDLEIKGLKRAAQKEQFNHLSQILDELLRSKEKGPPKKSPIEIALQKEVDQLNNELKVVKYDHKKMEDLENQLIKSRLHVLHLERALRNLSTKSESTVVLGEGSKSEVFELWSEKGSRITSDTSDLRLRRIPKHTSFVDAYHKFGNVDLSDEDKKEIITRLEAFAQKAQASSTTDESSVISSRFESLLPSEQSSMANISSQKSDPTSSVTETKTTESSLALPSETENTQQEKALDEWKLAQAGITIGQLTDGEKIVASTERSKSSSIKGGPVKIFSVHRRGKFVRIFNSSLNKEIDLSGYHVQQWVGGHPVSIYRFPSGTILPAQYHITIWSAAASLAHQQPLAELSGPRFFRAGPGCLTILFDHSGQVISQYANSHQFTTTAEAYYDNLDLSLDKFPLDSDDDEYEGTAYNELTMPSRDLLFFQQDQCKHAESDILVKRRYTRHFSIDSSATSKTLAARSIATKAKLRELNKDASASFVFSPKPPSTSVSDSSSSSSEGDYYAFRSWKPLLQEPETREFKTTLDTTLPMVSLIGQKSARSRYGFKYMTYMPTITDLHLRRYYK</sequence>